<evidence type="ECO:0000313" key="2">
    <source>
        <dbReference type="Proteomes" id="UP000221614"/>
    </source>
</evidence>
<dbReference type="Proteomes" id="UP000221614">
    <property type="component" value="Segment"/>
</dbReference>
<dbReference type="RefSeq" id="YP_009604374.1">
    <property type="nucleotide sequence ID" value="NC_041964.1"/>
</dbReference>
<organism evidence="1 2">
    <name type="scientific">Pseudomonas phage phiR18</name>
    <dbReference type="NCBI Taxonomy" id="1752027"/>
    <lineage>
        <taxon>Viruses</taxon>
        <taxon>Duplodnaviria</taxon>
        <taxon>Heunggongvirae</taxon>
        <taxon>Uroviricota</taxon>
        <taxon>Caudoviricetes</taxon>
        <taxon>Kochitakasuvirus</taxon>
        <taxon>Kochitakasuvirus R18</taxon>
    </lineage>
</organism>
<sequence>MAGKTPVQNTVQYVSLTDQVVATITGHAFRFEAGVPRSIPNHNLVLKAVREAGCVDVNSITDEKLRASLKLTGEPGTATTVDQQIDNNAAERVDQILAAIKTLVDRGDSADFASGGKPKTEAIASITGFEVKAAERDSAWKLYQTDKPE</sequence>
<reference evidence="1" key="1">
    <citation type="journal article" date="2016" name="Genome Announc.">
        <title>Complete Genome Sequences of Broad-Host-Range Pseudomonas aeruginosa Bacteriophages phiR18 and phiS12-1.</title>
        <authorList>
            <person name="Furusawa T."/>
            <person name="Iwano H."/>
            <person name="Higuchi H."/>
            <person name="Usui M."/>
            <person name="Maruyama F."/>
            <person name="Nakagawa I."/>
            <person name="Yokota H."/>
            <person name="Tamura Y."/>
        </authorList>
    </citation>
    <scope>NUCLEOTIDE SEQUENCE [LARGE SCALE GENOMIC DNA]</scope>
</reference>
<dbReference type="EMBL" id="LC102729">
    <property type="protein sequence ID" value="BAU16402.1"/>
    <property type="molecule type" value="Genomic_DNA"/>
</dbReference>
<evidence type="ECO:0000313" key="1">
    <source>
        <dbReference type="EMBL" id="BAU16402.1"/>
    </source>
</evidence>
<name>A0A0S3UFW1_9CAUD</name>
<protein>
    <recommendedName>
        <fullName evidence="3">Mu-like prophage FluMu N-terminal domain-containing protein</fullName>
    </recommendedName>
</protein>
<keyword evidence="2" id="KW-1185">Reference proteome</keyword>
<proteinExistence type="predicted"/>
<dbReference type="GeneID" id="40080268"/>
<accession>A0A0S3UFW1</accession>
<evidence type="ECO:0008006" key="3">
    <source>
        <dbReference type="Google" id="ProtNLM"/>
    </source>
</evidence>
<dbReference type="KEGG" id="vg:40080268"/>